<dbReference type="Pfam" id="PF02666">
    <property type="entry name" value="PS_Dcarbxylase"/>
    <property type="match status" value="1"/>
</dbReference>
<evidence type="ECO:0000256" key="3">
    <source>
        <dbReference type="ARBA" id="ARBA00023239"/>
    </source>
</evidence>
<dbReference type="GO" id="GO:0004609">
    <property type="term" value="F:phosphatidylserine decarboxylase activity"/>
    <property type="evidence" value="ECO:0007669"/>
    <property type="project" value="InterPro"/>
</dbReference>
<keyword evidence="3" id="KW-0456">Lyase</keyword>
<comment type="caution">
    <text evidence="5">The sequence shown here is derived from an EMBL/GenBank/DDBJ whole genome shotgun (WGS) entry which is preliminary data.</text>
</comment>
<name>A0A1V4AGD6_9ACTN</name>
<evidence type="ECO:0000313" key="6">
    <source>
        <dbReference type="Proteomes" id="UP000190539"/>
    </source>
</evidence>
<evidence type="ECO:0000256" key="2">
    <source>
        <dbReference type="ARBA" id="ARBA00023145"/>
    </source>
</evidence>
<organism evidence="5 6">
    <name type="scientific">Streptomyces tsukubensis</name>
    <dbReference type="NCBI Taxonomy" id="83656"/>
    <lineage>
        <taxon>Bacteria</taxon>
        <taxon>Bacillati</taxon>
        <taxon>Actinomycetota</taxon>
        <taxon>Actinomycetes</taxon>
        <taxon>Kitasatosporales</taxon>
        <taxon>Streptomycetaceae</taxon>
        <taxon>Streptomyces</taxon>
    </lineage>
</organism>
<proteinExistence type="predicted"/>
<dbReference type="InterPro" id="IPR003817">
    <property type="entry name" value="PS_Dcarbxylase"/>
</dbReference>
<keyword evidence="1" id="KW-0210">Decarboxylase</keyword>
<accession>A0A1V4AGD6</accession>
<dbReference type="EMBL" id="MVFC01000001">
    <property type="protein sequence ID" value="OON82725.1"/>
    <property type="molecule type" value="Genomic_DNA"/>
</dbReference>
<keyword evidence="2" id="KW-0865">Zymogen</keyword>
<sequence length="413" mass="46684">MAQDDDVFSKDLPDFIEKVNRWYREDFEGFKTMYDAATANVVPYPKDTPPALHCDWKDKGVDFLCQFFEDWYAWDPGVHNGLDYIEKFSWINYENAYGMVFVTCGPGHKVLADFTHLQGVLLDKKGDKRTQALIGAWVEQLGSKMKDFESGPWETFNDFFVRELAKNARPISAAKDDTVVVAPADCVINMIVDELKKDTPIPVKTVTMNVEQLLAGSSFADTFVDGTAVSCILMPDSYHWYHAPVAGEVVEARDDIAGVYYGMRDFPELLNKGNVGYGYDYEMFDHFRRGYLIIKTRYPDGPHGEKQEGYVGMVTVGLNSIGSVNYLPRFQHVNYPAAPATPKDPVKVGKGEKIGNFKYGGSLNILLFEKERFPALQLLQGQRIGLLEPKERTRGLFTGSYHTQSRRRSPLAP</sequence>
<evidence type="ECO:0000256" key="1">
    <source>
        <dbReference type="ARBA" id="ARBA00022793"/>
    </source>
</evidence>
<dbReference type="RefSeq" id="WP_227024974.1">
    <property type="nucleotide sequence ID" value="NZ_CP045178.1"/>
</dbReference>
<protein>
    <submittedName>
        <fullName evidence="5">Phosphatidylserine decarboxylase</fullName>
    </submittedName>
</protein>
<dbReference type="PANTHER" id="PTHR10067">
    <property type="entry name" value="PHOSPHATIDYLSERINE DECARBOXYLASE"/>
    <property type="match status" value="1"/>
</dbReference>
<keyword evidence="4" id="KW-0670">Pyruvate</keyword>
<dbReference type="Proteomes" id="UP000190539">
    <property type="component" value="Unassembled WGS sequence"/>
</dbReference>
<evidence type="ECO:0000256" key="4">
    <source>
        <dbReference type="ARBA" id="ARBA00023317"/>
    </source>
</evidence>
<dbReference type="GO" id="GO:0008654">
    <property type="term" value="P:phospholipid biosynthetic process"/>
    <property type="evidence" value="ECO:0007669"/>
    <property type="project" value="InterPro"/>
</dbReference>
<keyword evidence="6" id="KW-1185">Reference proteome</keyword>
<evidence type="ECO:0000313" key="5">
    <source>
        <dbReference type="EMBL" id="OON82725.1"/>
    </source>
</evidence>
<gene>
    <name evidence="5" type="ORF">B1H18_01400</name>
</gene>
<dbReference type="PANTHER" id="PTHR10067:SF13">
    <property type="entry name" value="PHOSPHATIDYLSERINE DECARBOXYLASE"/>
    <property type="match status" value="1"/>
</dbReference>
<reference evidence="5 6" key="1">
    <citation type="submission" date="2017-02" db="EMBL/GenBank/DDBJ databases">
        <title>Draft Genome Sequence of Streptomyces tsukubaensis F601, a Producer of the immunosuppressant tacrolimus FK506.</title>
        <authorList>
            <person name="Zong G."/>
            <person name="Zhong C."/>
            <person name="Fu J."/>
            <person name="Qin R."/>
            <person name="Cao G."/>
        </authorList>
    </citation>
    <scope>NUCLEOTIDE SEQUENCE [LARGE SCALE GENOMIC DNA]</scope>
    <source>
        <strain evidence="5 6">F601</strain>
    </source>
</reference>
<dbReference type="STRING" id="83656.B1H18_01400"/>
<dbReference type="AlphaFoldDB" id="A0A1V4AGD6"/>